<reference evidence="1" key="1">
    <citation type="submission" date="2020-04" db="EMBL/GenBank/DDBJ databases">
        <authorList>
            <person name="Chiriac C."/>
            <person name="Salcher M."/>
            <person name="Ghai R."/>
            <person name="Kavagutti S V."/>
        </authorList>
    </citation>
    <scope>NUCLEOTIDE SEQUENCE</scope>
</reference>
<organism evidence="1">
    <name type="scientific">uncultured Caudovirales phage</name>
    <dbReference type="NCBI Taxonomy" id="2100421"/>
    <lineage>
        <taxon>Viruses</taxon>
        <taxon>Duplodnaviria</taxon>
        <taxon>Heunggongvirae</taxon>
        <taxon>Uroviricota</taxon>
        <taxon>Caudoviricetes</taxon>
        <taxon>Peduoviridae</taxon>
        <taxon>Maltschvirus</taxon>
        <taxon>Maltschvirus maltsch</taxon>
    </lineage>
</organism>
<proteinExistence type="predicted"/>
<evidence type="ECO:0000313" key="1">
    <source>
        <dbReference type="EMBL" id="CAB4141624.1"/>
    </source>
</evidence>
<protein>
    <submittedName>
        <fullName evidence="1">Uncharacterized protein</fullName>
    </submittedName>
</protein>
<accession>A0A6J5M4A7</accession>
<name>A0A6J5M4A7_9CAUD</name>
<dbReference type="EMBL" id="LR796394">
    <property type="protein sequence ID" value="CAB4141624.1"/>
    <property type="molecule type" value="Genomic_DNA"/>
</dbReference>
<sequence>MYLELFDNMLWFHTDVNKWSSAVKRKFLQDMRTLVGLIGMPLLAFVEASNKKLMKFAEVLGMTREQEVTASNKEQAFIYCWR</sequence>
<gene>
    <name evidence="1" type="ORF">UFOVP420_3</name>
</gene>